<evidence type="ECO:0000313" key="2">
    <source>
        <dbReference type="Proteomes" id="UP000095728"/>
    </source>
</evidence>
<dbReference type="Proteomes" id="UP000095728">
    <property type="component" value="Unassembled WGS sequence"/>
</dbReference>
<dbReference type="EMBL" id="LPNM01000010">
    <property type="protein sequence ID" value="OEJ81841.1"/>
    <property type="molecule type" value="Genomic_DNA"/>
</dbReference>
<comment type="caution">
    <text evidence="1">The sequence shown here is derived from an EMBL/GenBank/DDBJ whole genome shotgun (WGS) entry which is preliminary data.</text>
</comment>
<protein>
    <submittedName>
        <fullName evidence="1">Uncharacterized protein</fullName>
    </submittedName>
</protein>
<evidence type="ECO:0000313" key="1">
    <source>
        <dbReference type="EMBL" id="OEJ81841.1"/>
    </source>
</evidence>
<dbReference type="AlphaFoldDB" id="A0A1E5R4N8"/>
<proteinExistence type="predicted"/>
<organism evidence="1 2">
    <name type="scientific">Hanseniaspora osmophila</name>
    <dbReference type="NCBI Taxonomy" id="56408"/>
    <lineage>
        <taxon>Eukaryota</taxon>
        <taxon>Fungi</taxon>
        <taxon>Dikarya</taxon>
        <taxon>Ascomycota</taxon>
        <taxon>Saccharomycotina</taxon>
        <taxon>Saccharomycetes</taxon>
        <taxon>Saccharomycodales</taxon>
        <taxon>Saccharomycodaceae</taxon>
        <taxon>Hanseniaspora</taxon>
    </lineage>
</organism>
<name>A0A1E5R4N8_9ASCO</name>
<dbReference type="OrthoDB" id="2943660at2759"/>
<keyword evidence="2" id="KW-1185">Reference proteome</keyword>
<sequence>MFVKRVGVITAILNKLEKSNGLNNIDENVVETMDRILSDIDFSYKNVNLPTPYISDNSAIAQFLQNDLDEYFDFWDDNLPALINPKI</sequence>
<gene>
    <name evidence="1" type="ORF">AWRI3579_g3842</name>
</gene>
<dbReference type="InParanoid" id="A0A1E5R4N8"/>
<reference evidence="2" key="1">
    <citation type="journal article" date="2016" name="Genome Announc.">
        <title>Genome sequences of three species of Hanseniaspora isolated from spontaneous wine fermentations.</title>
        <authorList>
            <person name="Sternes P.R."/>
            <person name="Lee D."/>
            <person name="Kutyna D.R."/>
            <person name="Borneman A.R."/>
        </authorList>
    </citation>
    <scope>NUCLEOTIDE SEQUENCE [LARGE SCALE GENOMIC DNA]</scope>
    <source>
        <strain evidence="2">AWRI3579</strain>
    </source>
</reference>
<accession>A0A1E5R4N8</accession>